<name>A0A1V0SFM5_9VIRU</name>
<reference evidence="1" key="1">
    <citation type="journal article" date="2017" name="Science">
        <title>Giant viruses with an expanded complement of translation system components.</title>
        <authorList>
            <person name="Schulz F."/>
            <person name="Yutin N."/>
            <person name="Ivanova N.N."/>
            <person name="Ortega D.R."/>
            <person name="Lee T.K."/>
            <person name="Vierheilig J."/>
            <person name="Daims H."/>
            <person name="Horn M."/>
            <person name="Wagner M."/>
            <person name="Jensen G.J."/>
            <person name="Kyrpides N.C."/>
            <person name="Koonin E.V."/>
            <person name="Woyke T."/>
        </authorList>
    </citation>
    <scope>NUCLEOTIDE SEQUENCE</scope>
    <source>
        <strain evidence="1">HKV1</strain>
    </source>
</reference>
<accession>A0A1V0SFM5</accession>
<protein>
    <submittedName>
        <fullName evidence="1">Uncharacterized protein</fullName>
    </submittedName>
</protein>
<organism evidence="1">
    <name type="scientific">Hokovirus HKV1</name>
    <dbReference type="NCBI Taxonomy" id="1977638"/>
    <lineage>
        <taxon>Viruses</taxon>
        <taxon>Varidnaviria</taxon>
        <taxon>Bamfordvirae</taxon>
        <taxon>Nucleocytoviricota</taxon>
        <taxon>Megaviricetes</taxon>
        <taxon>Imitervirales</taxon>
        <taxon>Mimiviridae</taxon>
        <taxon>Klosneuvirinae</taxon>
        <taxon>Hokovirus</taxon>
    </lineage>
</organism>
<proteinExistence type="predicted"/>
<dbReference type="EMBL" id="KY684104">
    <property type="protein sequence ID" value="ARF10517.1"/>
    <property type="molecule type" value="Genomic_DNA"/>
</dbReference>
<evidence type="ECO:0000313" key="1">
    <source>
        <dbReference type="EMBL" id="ARF10517.1"/>
    </source>
</evidence>
<sequence>MDTIVTIVLVCGIGKFNFAKQIKELSNLPYVLGLISFNESNIIKDSNDKKKDPNNKIIINLTDLPIRVTKNSLILYFRDWLKLINTHDLSIFDNNNNDNNDNNNNNNNFSNPIIIDIKIFFNNIDKDDFLSLSHIADYVNDKYYFKLVELFGPKLDNIDNHFCKFPDVLKQIYYEKYLQEVKKCGNFMKKLVSFTTLNQDLAKDLWLCENFPNIFFDKILKVPNHYNKFVETLRHVSFDNLVKQLDNKIIEIIKKDKIDNISDCYTLNIDNLITVLKSSKEILKKLTMSNKLTEDSFENDYSKISDFNRCAKQFGSNISLYDVLNGWADELGMPMFSIGSLPFQINHASIIEPCSSVNLNNFIKFYNIDSDKYDKINKEKKIKQEINNLIDIKIKELEDDKLKRKILLFKKRNIYGFN</sequence>
<gene>
    <name evidence="1" type="ORF">Hokovirus_2_44</name>
</gene>